<keyword evidence="13" id="KW-1185">Reference proteome</keyword>
<evidence type="ECO:0000256" key="11">
    <source>
        <dbReference type="RuleBase" id="RU365087"/>
    </source>
</evidence>
<comment type="subcellular location">
    <subcellularLocation>
        <location evidence="1 11">Cell membrane</location>
        <topology evidence="1 11">Multi-pass membrane protein</topology>
    </subcellularLocation>
</comment>
<comment type="function">
    <text evidence="11">Involved in protein export. Participates in an early event of protein translocation.</text>
</comment>
<keyword evidence="10 11" id="KW-0472">Membrane</keyword>
<dbReference type="Pfam" id="PF03840">
    <property type="entry name" value="SecG"/>
    <property type="match status" value="1"/>
</dbReference>
<keyword evidence="6 11" id="KW-0812">Transmembrane</keyword>
<dbReference type="EMBL" id="FWWV01000023">
    <property type="protein sequence ID" value="SMB85987.1"/>
    <property type="molecule type" value="Genomic_DNA"/>
</dbReference>
<name>A0A1W1UXZ3_9PAST</name>
<dbReference type="RefSeq" id="WP_084257243.1">
    <property type="nucleotide sequence ID" value="NZ_FWWV01000023.1"/>
</dbReference>
<dbReference type="GO" id="GO:0065002">
    <property type="term" value="P:intracellular protein transmembrane transport"/>
    <property type="evidence" value="ECO:0007669"/>
    <property type="project" value="TreeGrafter"/>
</dbReference>
<evidence type="ECO:0000313" key="12">
    <source>
        <dbReference type="EMBL" id="SMB85987.1"/>
    </source>
</evidence>
<dbReference type="GO" id="GO:0043952">
    <property type="term" value="P:protein transport by the Sec complex"/>
    <property type="evidence" value="ECO:0007669"/>
    <property type="project" value="TreeGrafter"/>
</dbReference>
<evidence type="ECO:0000256" key="1">
    <source>
        <dbReference type="ARBA" id="ARBA00004651"/>
    </source>
</evidence>
<evidence type="ECO:0000256" key="3">
    <source>
        <dbReference type="ARBA" id="ARBA00017876"/>
    </source>
</evidence>
<comment type="similarity">
    <text evidence="2 11">Belongs to the SecG family.</text>
</comment>
<evidence type="ECO:0000256" key="8">
    <source>
        <dbReference type="ARBA" id="ARBA00022989"/>
    </source>
</evidence>
<organism evidence="12 13">
    <name type="scientific">Pasteurella testudinis DSM 23072</name>
    <dbReference type="NCBI Taxonomy" id="1122938"/>
    <lineage>
        <taxon>Bacteria</taxon>
        <taxon>Pseudomonadati</taxon>
        <taxon>Pseudomonadota</taxon>
        <taxon>Gammaproteobacteria</taxon>
        <taxon>Pasteurellales</taxon>
        <taxon>Pasteurellaceae</taxon>
        <taxon>Pasteurella</taxon>
    </lineage>
</organism>
<gene>
    <name evidence="12" type="ORF">SAMN05660772_02579</name>
</gene>
<feature type="transmembrane region" description="Helical" evidence="11">
    <location>
        <begin position="57"/>
        <end position="74"/>
    </location>
</feature>
<dbReference type="NCBIfam" id="TIGR00810">
    <property type="entry name" value="secG"/>
    <property type="match status" value="1"/>
</dbReference>
<evidence type="ECO:0000313" key="13">
    <source>
        <dbReference type="Proteomes" id="UP000192408"/>
    </source>
</evidence>
<keyword evidence="9 11" id="KW-0811">Translocation</keyword>
<dbReference type="STRING" id="1122938.SAMN05660772_02579"/>
<keyword evidence="7 11" id="KW-0653">Protein transport</keyword>
<keyword evidence="8 11" id="KW-1133">Transmembrane helix</keyword>
<evidence type="ECO:0000256" key="7">
    <source>
        <dbReference type="ARBA" id="ARBA00022927"/>
    </source>
</evidence>
<evidence type="ECO:0000256" key="6">
    <source>
        <dbReference type="ARBA" id="ARBA00022692"/>
    </source>
</evidence>
<protein>
    <recommendedName>
        <fullName evidence="3 11">Protein-export membrane protein SecG</fullName>
    </recommendedName>
</protein>
<dbReference type="GO" id="GO:0015450">
    <property type="term" value="F:protein-transporting ATPase activity"/>
    <property type="evidence" value="ECO:0007669"/>
    <property type="project" value="UniProtKB-UniRule"/>
</dbReference>
<evidence type="ECO:0000256" key="9">
    <source>
        <dbReference type="ARBA" id="ARBA00023010"/>
    </source>
</evidence>
<keyword evidence="5 11" id="KW-1003">Cell membrane</keyword>
<dbReference type="AlphaFoldDB" id="A0A1W1UXZ3"/>
<evidence type="ECO:0000256" key="10">
    <source>
        <dbReference type="ARBA" id="ARBA00023136"/>
    </source>
</evidence>
<evidence type="ECO:0000256" key="2">
    <source>
        <dbReference type="ARBA" id="ARBA00008445"/>
    </source>
</evidence>
<reference evidence="13" key="1">
    <citation type="submission" date="2017-04" db="EMBL/GenBank/DDBJ databases">
        <authorList>
            <person name="Varghese N."/>
            <person name="Submissions S."/>
        </authorList>
    </citation>
    <scope>NUCLEOTIDE SEQUENCE [LARGE SCALE GENOMIC DNA]</scope>
    <source>
        <strain evidence="13">DSM 23072</strain>
    </source>
</reference>
<dbReference type="GO" id="GO:0005886">
    <property type="term" value="C:plasma membrane"/>
    <property type="evidence" value="ECO:0007669"/>
    <property type="project" value="UniProtKB-SubCell"/>
</dbReference>
<dbReference type="InterPro" id="IPR004692">
    <property type="entry name" value="SecG"/>
</dbReference>
<evidence type="ECO:0000256" key="4">
    <source>
        <dbReference type="ARBA" id="ARBA00022448"/>
    </source>
</evidence>
<dbReference type="PANTHER" id="PTHR34182:SF1">
    <property type="entry name" value="PROTEIN-EXPORT MEMBRANE PROTEIN SECG"/>
    <property type="match status" value="1"/>
</dbReference>
<proteinExistence type="inferred from homology"/>
<sequence>MYEILIIAYIVVSVVLIGFILLQQGKGADMGASFGSGASGTIFGAAGSANFLSRTTAIFAILFFVIALVIGNINTHRQAPQGTFDDLSIEAQKLEQQNAIPTLDVPATQPNSDIPQ</sequence>
<dbReference type="PANTHER" id="PTHR34182">
    <property type="entry name" value="PROTEIN-EXPORT MEMBRANE PROTEIN SECG"/>
    <property type="match status" value="1"/>
</dbReference>
<feature type="transmembrane region" description="Helical" evidence="11">
    <location>
        <begin position="6"/>
        <end position="22"/>
    </location>
</feature>
<dbReference type="GO" id="GO:0009306">
    <property type="term" value="P:protein secretion"/>
    <property type="evidence" value="ECO:0007669"/>
    <property type="project" value="UniProtKB-UniRule"/>
</dbReference>
<dbReference type="PRINTS" id="PR01651">
    <property type="entry name" value="SECGEXPORT"/>
</dbReference>
<keyword evidence="4 11" id="KW-0813">Transport</keyword>
<dbReference type="Proteomes" id="UP000192408">
    <property type="component" value="Unassembled WGS sequence"/>
</dbReference>
<accession>A0A1W1UXZ3</accession>
<evidence type="ECO:0000256" key="5">
    <source>
        <dbReference type="ARBA" id="ARBA00022475"/>
    </source>
</evidence>